<evidence type="ECO:0000313" key="1">
    <source>
        <dbReference type="EMBL" id="KAI0036043.1"/>
    </source>
</evidence>
<accession>A0ACB8QW57</accession>
<organism evidence="1 2">
    <name type="scientific">Vararia minispora EC-137</name>
    <dbReference type="NCBI Taxonomy" id="1314806"/>
    <lineage>
        <taxon>Eukaryota</taxon>
        <taxon>Fungi</taxon>
        <taxon>Dikarya</taxon>
        <taxon>Basidiomycota</taxon>
        <taxon>Agaricomycotina</taxon>
        <taxon>Agaricomycetes</taxon>
        <taxon>Russulales</taxon>
        <taxon>Lachnocladiaceae</taxon>
        <taxon>Vararia</taxon>
    </lineage>
</organism>
<dbReference type="EMBL" id="MU273476">
    <property type="protein sequence ID" value="KAI0036043.1"/>
    <property type="molecule type" value="Genomic_DNA"/>
</dbReference>
<keyword evidence="1" id="KW-0031">Aminopeptidase</keyword>
<reference evidence="1" key="1">
    <citation type="submission" date="2021-02" db="EMBL/GenBank/DDBJ databases">
        <authorList>
            <consortium name="DOE Joint Genome Institute"/>
            <person name="Ahrendt S."/>
            <person name="Looney B.P."/>
            <person name="Miyauchi S."/>
            <person name="Morin E."/>
            <person name="Drula E."/>
            <person name="Courty P.E."/>
            <person name="Chicoki N."/>
            <person name="Fauchery L."/>
            <person name="Kohler A."/>
            <person name="Kuo A."/>
            <person name="Labutti K."/>
            <person name="Pangilinan J."/>
            <person name="Lipzen A."/>
            <person name="Riley R."/>
            <person name="Andreopoulos W."/>
            <person name="He G."/>
            <person name="Johnson J."/>
            <person name="Barry K.W."/>
            <person name="Grigoriev I.V."/>
            <person name="Nagy L."/>
            <person name="Hibbett D."/>
            <person name="Henrissat B."/>
            <person name="Matheny P.B."/>
            <person name="Labbe J."/>
            <person name="Martin F."/>
        </authorList>
    </citation>
    <scope>NUCLEOTIDE SEQUENCE</scope>
    <source>
        <strain evidence="1">EC-137</strain>
    </source>
</reference>
<keyword evidence="1" id="KW-0378">Hydrolase</keyword>
<reference evidence="1" key="2">
    <citation type="journal article" date="2022" name="New Phytol.">
        <title>Evolutionary transition to the ectomycorrhizal habit in the genomes of a hyperdiverse lineage of mushroom-forming fungi.</title>
        <authorList>
            <person name="Looney B."/>
            <person name="Miyauchi S."/>
            <person name="Morin E."/>
            <person name="Drula E."/>
            <person name="Courty P.E."/>
            <person name="Kohler A."/>
            <person name="Kuo A."/>
            <person name="LaButti K."/>
            <person name="Pangilinan J."/>
            <person name="Lipzen A."/>
            <person name="Riley R."/>
            <person name="Andreopoulos W."/>
            <person name="He G."/>
            <person name="Johnson J."/>
            <person name="Nolan M."/>
            <person name="Tritt A."/>
            <person name="Barry K.W."/>
            <person name="Grigoriev I.V."/>
            <person name="Nagy L.G."/>
            <person name="Hibbett D."/>
            <person name="Henrissat B."/>
            <person name="Matheny P.B."/>
            <person name="Labbe J."/>
            <person name="Martin F.M."/>
        </authorList>
    </citation>
    <scope>NUCLEOTIDE SEQUENCE</scope>
    <source>
        <strain evidence="1">EC-137</strain>
    </source>
</reference>
<keyword evidence="2" id="KW-1185">Reference proteome</keyword>
<protein>
    <submittedName>
        <fullName evidence="1">Aspartyl aminopeptidase</fullName>
    </submittedName>
</protein>
<gene>
    <name evidence="1" type="ORF">K488DRAFT_41982</name>
</gene>
<dbReference type="Proteomes" id="UP000814128">
    <property type="component" value="Unassembled WGS sequence"/>
</dbReference>
<proteinExistence type="predicted"/>
<keyword evidence="1" id="KW-0645">Protease</keyword>
<name>A0ACB8QW57_9AGAM</name>
<sequence length="466" mass="51076">MMLYPAAPEAATRFLHFVNASPTPFHAVHNAALRLEKAGFRKIREADDWEKSLTAGGKYYFTRNQAALLAFTIPQKWQPGAGVSIVATHVDSPNLRVRPVSKRAKAGYLQIGVETYGGGIWHSWFDRDLSLAGRVVIAKGSEYNSRLIKIDKPLLRIPTLAIHLDRNVNDAFKFNAETEFVPIAGLIETQLNTEPAQDKKQDADGSSVQVNHHSALLSLLATELDVSTDAIHDFELHLYDTQPSVLGGLNNEFIFSPRMDNQFSSFCAVEAMAERGASLFPDLEGNVNCIALFNHEEIGSVSTTGAESSLIPTLLQRLSPSPAHYAQSVARSFLISADMGHALHPNYTSKHEDNHAPRINGGVVIKTNAKQRYASDSIGSFIVRRLIEKVGGKVQEYEVRNDMACGSTVGPMLSKLGLRTVDVGCAMLSMHSIRETAGSHDVQHAIDFFGSFFEGFASLDVQLTID</sequence>
<evidence type="ECO:0000313" key="2">
    <source>
        <dbReference type="Proteomes" id="UP000814128"/>
    </source>
</evidence>
<comment type="caution">
    <text evidence="1">The sequence shown here is derived from an EMBL/GenBank/DDBJ whole genome shotgun (WGS) entry which is preliminary data.</text>
</comment>